<evidence type="ECO:0000256" key="2">
    <source>
        <dbReference type="SAM" id="Coils"/>
    </source>
</evidence>
<dbReference type="SUPFAM" id="SSF56112">
    <property type="entry name" value="Protein kinase-like (PK-like)"/>
    <property type="match status" value="1"/>
</dbReference>
<dbReference type="GO" id="GO:0005886">
    <property type="term" value="C:plasma membrane"/>
    <property type="evidence" value="ECO:0007669"/>
    <property type="project" value="TreeGrafter"/>
</dbReference>
<evidence type="ECO:0000256" key="1">
    <source>
        <dbReference type="PROSITE-ProRule" id="PRU01006"/>
    </source>
</evidence>
<evidence type="ECO:0000259" key="4">
    <source>
        <dbReference type="Pfam" id="PF01936"/>
    </source>
</evidence>
<dbReference type="InterPro" id="IPR055358">
    <property type="entry name" value="CHCR"/>
</dbReference>
<dbReference type="PANTHER" id="PTHR10292:SF1">
    <property type="entry name" value="CLATHRIN HEAVY CHAIN"/>
    <property type="match status" value="1"/>
</dbReference>
<feature type="domain" description="NYN" evidence="4">
    <location>
        <begin position="141"/>
        <end position="273"/>
    </location>
</feature>
<dbReference type="InterPro" id="IPR011009">
    <property type="entry name" value="Kinase-like_dom_sf"/>
</dbReference>
<dbReference type="Pfam" id="PF00637">
    <property type="entry name" value="Clathrin"/>
    <property type="match status" value="1"/>
</dbReference>
<feature type="compositionally biased region" description="Pro residues" evidence="3">
    <location>
        <begin position="46"/>
        <end position="71"/>
    </location>
</feature>
<dbReference type="Proteomes" id="UP001341281">
    <property type="component" value="Chromosome 08"/>
</dbReference>
<dbReference type="GO" id="GO:0006898">
    <property type="term" value="P:receptor-mediated endocytosis"/>
    <property type="evidence" value="ECO:0007669"/>
    <property type="project" value="TreeGrafter"/>
</dbReference>
<accession>A0AAQ3XAX5</accession>
<dbReference type="Gene3D" id="3.40.50.1010">
    <property type="entry name" value="5'-nuclease"/>
    <property type="match status" value="1"/>
</dbReference>
<dbReference type="Pfam" id="PF01936">
    <property type="entry name" value="NYN"/>
    <property type="match status" value="1"/>
</dbReference>
<sequence length="1093" mass="122409">SLAVTAALPLRCPDAVRLAASVAPPSPGASTCPATPRLRPRRRRPAPPPVPLPAPRPTTPSPTTAPPPTTPPISSFELRRRSPAADAGSIMSFEDKAITSCVTSPSPKAVVSESDPNRLMVSSNMEDSQTIGQANAVLGPVAIFWDIEKCPVPSDVQPDDVAGNVRMALRMHPIAKGAETMLSAYGDFNAFPRRLREGCQRTGVKLVDVPNGRKDAANKAILVDMFLFALDNHPPSSIMLISDDVDFAPVLHILGQRGYTIVLAIPSSVTVSSTLSSAGSVVWDWPSLARGEGIVALARSLTCCLTDPPCYVNNGNVGQFHDNNQNEEEPILYTVNDATIMSSVRSQLNNLERAINLAMRANLPGVENLSVPVQTGQTTPHLQHLSKLLTQRKLNAFESLELSQHVINQNKKHLLENWLGEDKLECSEELGDIVKAVDSDLALRMYINARATPKVAADFSERREFDKILIYSKQVGYTPDYLILLQTLLDTDPQGAVNFALMMSQMEGGCPVDYNTITELFLERDMIREATAFLLDVLKPNLPEHASLQTKVLEINLVTLTDPNVADAILANGMFSHYDHPRIGQLCEKAGFYLQALQHYSELSDIKRVIVNAHAIEPQALVKFFGTLSREWALECMKDLLLVNLRGNLQIVVQAAKEYSEQLGVDACIKLFEQFESSEPLYLFLGSYLSSSNFYTDDELEKILLDWIDNPNFSSPIKKLQIFLYDIEQLQGFEREAYCLVTLEKFRNNKFKRKFNKQYKWYKSHTTSTELTERTTFQFKKGNRVVENLRIIEFSKKIGPKDMVLVKIKKKDAIEEHSIKNDNKVEVDTKGLVDEIVKLKDKLLEMEIKFEEATNTIESKEKQISSLQNENNILRLAAQKVENSKPPKKQRSEPSVVHPWSSPIRNALLETIDGDFRNFSAYHKSNKVYYGKMALTSLNVSKGKVIELGGRKYQIKGFSGAGAFAKVYKATVDGNAEEIVALKIQSPPFPWEFYMYRQLDMRISDVERPSFGYAHEIHTFSDVSVLLCDYMPHGSLLDVINSYFSVGQHMDEVLCMYQGPGCTFPSSHLFAYKFYIFVVVYHHQKSLIEKWKA</sequence>
<dbReference type="InterPro" id="IPR016024">
    <property type="entry name" value="ARM-type_fold"/>
</dbReference>
<dbReference type="EMBL" id="CP144752">
    <property type="protein sequence ID" value="WVZ91540.1"/>
    <property type="molecule type" value="Genomic_DNA"/>
</dbReference>
<dbReference type="SUPFAM" id="SSF48371">
    <property type="entry name" value="ARM repeat"/>
    <property type="match status" value="1"/>
</dbReference>
<feature type="non-terminal residue" evidence="5">
    <location>
        <position position="1"/>
    </location>
</feature>
<keyword evidence="6" id="KW-1185">Reference proteome</keyword>
<evidence type="ECO:0000313" key="6">
    <source>
        <dbReference type="Proteomes" id="UP001341281"/>
    </source>
</evidence>
<reference evidence="5 6" key="1">
    <citation type="submission" date="2024-02" db="EMBL/GenBank/DDBJ databases">
        <title>High-quality chromosome-scale genome assembly of Pensacola bahiagrass (Paspalum notatum Flugge var. saurae).</title>
        <authorList>
            <person name="Vega J.M."/>
            <person name="Podio M."/>
            <person name="Orjuela J."/>
            <person name="Siena L.A."/>
            <person name="Pessino S.C."/>
            <person name="Combes M.C."/>
            <person name="Mariac C."/>
            <person name="Albertini E."/>
            <person name="Pupilli F."/>
            <person name="Ortiz J.P.A."/>
            <person name="Leblanc O."/>
        </authorList>
    </citation>
    <scope>NUCLEOTIDE SEQUENCE [LARGE SCALE GENOMIC DNA]</scope>
    <source>
        <strain evidence="5">R1</strain>
        <tissue evidence="5">Leaf</tissue>
    </source>
</reference>
<protein>
    <recommendedName>
        <fullName evidence="4">NYN domain-containing protein</fullName>
    </recommendedName>
</protein>
<proteinExistence type="predicted"/>
<name>A0AAQ3XAX5_PASNO</name>
<keyword evidence="2" id="KW-0175">Coiled coil</keyword>
<dbReference type="AlphaFoldDB" id="A0AAQ3XAX5"/>
<dbReference type="SMART" id="SM00299">
    <property type="entry name" value="CLH"/>
    <property type="match status" value="1"/>
</dbReference>
<dbReference type="Gene3D" id="1.10.510.10">
    <property type="entry name" value="Transferase(Phosphotransferase) domain 1"/>
    <property type="match status" value="1"/>
</dbReference>
<dbReference type="GO" id="GO:0009507">
    <property type="term" value="C:chloroplast"/>
    <property type="evidence" value="ECO:0007669"/>
    <property type="project" value="TreeGrafter"/>
</dbReference>
<feature type="compositionally biased region" description="Low complexity" evidence="3">
    <location>
        <begin position="21"/>
        <end position="37"/>
    </location>
</feature>
<dbReference type="GO" id="GO:0005794">
    <property type="term" value="C:Golgi apparatus"/>
    <property type="evidence" value="ECO:0007669"/>
    <property type="project" value="TreeGrafter"/>
</dbReference>
<dbReference type="InterPro" id="IPR000547">
    <property type="entry name" value="Clathrin_H-chain/VPS_repeat"/>
</dbReference>
<dbReference type="GO" id="GO:0009506">
    <property type="term" value="C:plasmodesma"/>
    <property type="evidence" value="ECO:0007669"/>
    <property type="project" value="TreeGrafter"/>
</dbReference>
<dbReference type="GO" id="GO:0032051">
    <property type="term" value="F:clathrin light chain binding"/>
    <property type="evidence" value="ECO:0007669"/>
    <property type="project" value="TreeGrafter"/>
</dbReference>
<feature type="coiled-coil region" evidence="2">
    <location>
        <begin position="836"/>
        <end position="884"/>
    </location>
</feature>
<dbReference type="GO" id="GO:0004540">
    <property type="term" value="F:RNA nuclease activity"/>
    <property type="evidence" value="ECO:0007669"/>
    <property type="project" value="InterPro"/>
</dbReference>
<dbReference type="InterPro" id="IPR012331">
    <property type="entry name" value="Clathrin_H-chain_linker"/>
</dbReference>
<feature type="repeat" description="CHCR" evidence="1">
    <location>
        <begin position="505"/>
        <end position="653"/>
    </location>
</feature>
<dbReference type="GO" id="GO:0071439">
    <property type="term" value="C:clathrin complex"/>
    <property type="evidence" value="ECO:0007669"/>
    <property type="project" value="TreeGrafter"/>
</dbReference>
<organism evidence="5 6">
    <name type="scientific">Paspalum notatum var. saurae</name>
    <dbReference type="NCBI Taxonomy" id="547442"/>
    <lineage>
        <taxon>Eukaryota</taxon>
        <taxon>Viridiplantae</taxon>
        <taxon>Streptophyta</taxon>
        <taxon>Embryophyta</taxon>
        <taxon>Tracheophyta</taxon>
        <taxon>Spermatophyta</taxon>
        <taxon>Magnoliopsida</taxon>
        <taxon>Liliopsida</taxon>
        <taxon>Poales</taxon>
        <taxon>Poaceae</taxon>
        <taxon>PACMAD clade</taxon>
        <taxon>Panicoideae</taxon>
        <taxon>Andropogonodae</taxon>
        <taxon>Paspaleae</taxon>
        <taxon>Paspalinae</taxon>
        <taxon>Paspalum</taxon>
    </lineage>
</organism>
<dbReference type="PANTHER" id="PTHR10292">
    <property type="entry name" value="CLATHRIN HEAVY CHAIN RELATED"/>
    <property type="match status" value="1"/>
</dbReference>
<evidence type="ECO:0000256" key="3">
    <source>
        <dbReference type="SAM" id="MobiDB-lite"/>
    </source>
</evidence>
<gene>
    <name evidence="5" type="ORF">U9M48_037697</name>
</gene>
<evidence type="ECO:0000313" key="5">
    <source>
        <dbReference type="EMBL" id="WVZ91540.1"/>
    </source>
</evidence>
<feature type="region of interest" description="Disordered" evidence="3">
    <location>
        <begin position="21"/>
        <end position="90"/>
    </location>
</feature>
<dbReference type="Gene3D" id="1.25.40.30">
    <property type="match status" value="1"/>
</dbReference>
<dbReference type="CDD" id="cd10910">
    <property type="entry name" value="PIN_limkain_b1_N_like"/>
    <property type="match status" value="1"/>
</dbReference>
<dbReference type="InterPro" id="IPR021139">
    <property type="entry name" value="NYN"/>
</dbReference>
<dbReference type="PROSITE" id="PS50236">
    <property type="entry name" value="CHCR"/>
    <property type="match status" value="1"/>
</dbReference>
<dbReference type="GO" id="GO:0006886">
    <property type="term" value="P:intracellular protein transport"/>
    <property type="evidence" value="ECO:0007669"/>
    <property type="project" value="UniProtKB-UniRule"/>
</dbReference>